<evidence type="ECO:0000256" key="4">
    <source>
        <dbReference type="ARBA" id="ARBA00022723"/>
    </source>
</evidence>
<keyword evidence="2 8" id="KW-1277">Toxin-antitoxin system</keyword>
<evidence type="ECO:0000313" key="11">
    <source>
        <dbReference type="EMBL" id="QDI69626.1"/>
    </source>
</evidence>
<dbReference type="InterPro" id="IPR029060">
    <property type="entry name" value="PIN-like_dom_sf"/>
</dbReference>
<reference evidence="10 13" key="2">
    <citation type="submission" date="2020-08" db="EMBL/GenBank/DDBJ databases">
        <title>Genomic Encyclopedia of Type Strains, Phase III (KMG-III): the genomes of soil and plant-associated and newly described type strains.</title>
        <authorList>
            <person name="Whitman W."/>
        </authorList>
    </citation>
    <scope>NUCLEOTIDE SEQUENCE [LARGE SCALE GENOMIC DNA]</scope>
    <source>
        <strain evidence="10 13">CECT 3271</strain>
    </source>
</reference>
<dbReference type="AlphaFoldDB" id="A0A514JQK2"/>
<feature type="domain" description="PIN" evidence="9">
    <location>
        <begin position="7"/>
        <end position="124"/>
    </location>
</feature>
<dbReference type="CDD" id="cd18755">
    <property type="entry name" value="PIN_MtVapC3_VapC21-like"/>
    <property type="match status" value="1"/>
</dbReference>
<dbReference type="OrthoDB" id="5185254at2"/>
<keyword evidence="4 8" id="KW-0479">Metal-binding</keyword>
<dbReference type="SUPFAM" id="SSF88723">
    <property type="entry name" value="PIN domain-like"/>
    <property type="match status" value="1"/>
</dbReference>
<dbReference type="HAMAP" id="MF_00265">
    <property type="entry name" value="VapC_Nob1"/>
    <property type="match status" value="1"/>
</dbReference>
<evidence type="ECO:0000256" key="2">
    <source>
        <dbReference type="ARBA" id="ARBA00022649"/>
    </source>
</evidence>
<dbReference type="InterPro" id="IPR002716">
    <property type="entry name" value="PIN_dom"/>
</dbReference>
<dbReference type="Proteomes" id="UP000530412">
    <property type="component" value="Unassembled WGS sequence"/>
</dbReference>
<feature type="binding site" evidence="8">
    <location>
        <position position="99"/>
    </location>
    <ligand>
        <name>Mg(2+)</name>
        <dbReference type="ChEBI" id="CHEBI:18420"/>
    </ligand>
</feature>
<evidence type="ECO:0000313" key="12">
    <source>
        <dbReference type="Proteomes" id="UP000316215"/>
    </source>
</evidence>
<dbReference type="GO" id="GO:0004540">
    <property type="term" value="F:RNA nuclease activity"/>
    <property type="evidence" value="ECO:0007669"/>
    <property type="project" value="InterPro"/>
</dbReference>
<organism evidence="11 12">
    <name type="scientific">Streptomyces calvus</name>
    <dbReference type="NCBI Taxonomy" id="67282"/>
    <lineage>
        <taxon>Bacteria</taxon>
        <taxon>Bacillati</taxon>
        <taxon>Actinomycetota</taxon>
        <taxon>Actinomycetes</taxon>
        <taxon>Kitasatosporales</taxon>
        <taxon>Streptomycetaceae</taxon>
        <taxon>Streptomyces</taxon>
    </lineage>
</organism>
<reference evidence="11 12" key="1">
    <citation type="submission" date="2017-07" db="EMBL/GenBank/DDBJ databases">
        <title>The Complete Genome of Streptomyces asterosporus-ZSY.</title>
        <authorList>
            <person name="Zhang S."/>
        </authorList>
    </citation>
    <scope>NUCLEOTIDE SEQUENCE [LARGE SCALE GENOMIC DNA]</scope>
    <source>
        <strain evidence="11 12">DSM 41452</strain>
    </source>
</reference>
<dbReference type="PANTHER" id="PTHR33653">
    <property type="entry name" value="RIBONUCLEASE VAPC2"/>
    <property type="match status" value="1"/>
</dbReference>
<evidence type="ECO:0000256" key="3">
    <source>
        <dbReference type="ARBA" id="ARBA00022722"/>
    </source>
</evidence>
<keyword evidence="5 8" id="KW-0378">Hydrolase</keyword>
<keyword evidence="6 8" id="KW-0460">Magnesium</keyword>
<evidence type="ECO:0000256" key="8">
    <source>
        <dbReference type="HAMAP-Rule" id="MF_00265"/>
    </source>
</evidence>
<sequence>MNAALFLIDTSALARLLRGDAEQFGWDRAVAAGLIATCPVTELEFFYSARSAADRAQGIEDLRSLFGWVPVDDRAYERAWQVQEMLTQRGQHRSAGAVDLVVAATAELQGLTLLHRDRDFECIAAVTGQALQWYGPEVGK</sequence>
<dbReference type="EMBL" id="CP022310">
    <property type="protein sequence ID" value="QDI69626.1"/>
    <property type="molecule type" value="Genomic_DNA"/>
</dbReference>
<gene>
    <name evidence="8" type="primary">vapC</name>
    <name evidence="11" type="ORF">CD934_13625</name>
    <name evidence="10" type="ORF">FHS33_004620</name>
</gene>
<evidence type="ECO:0000313" key="13">
    <source>
        <dbReference type="Proteomes" id="UP000530412"/>
    </source>
</evidence>
<evidence type="ECO:0000256" key="6">
    <source>
        <dbReference type="ARBA" id="ARBA00022842"/>
    </source>
</evidence>
<dbReference type="EC" id="3.1.-.-" evidence="8"/>
<evidence type="ECO:0000256" key="5">
    <source>
        <dbReference type="ARBA" id="ARBA00022801"/>
    </source>
</evidence>
<proteinExistence type="inferred from homology"/>
<dbReference type="Proteomes" id="UP000316215">
    <property type="component" value="Chromosome"/>
</dbReference>
<dbReference type="KEGG" id="sast:CD934_13625"/>
<evidence type="ECO:0000256" key="7">
    <source>
        <dbReference type="ARBA" id="ARBA00038093"/>
    </source>
</evidence>
<protein>
    <recommendedName>
        <fullName evidence="8">Ribonuclease VapC</fullName>
        <shortName evidence="8">RNase VapC</shortName>
        <ecNumber evidence="8">3.1.-.-</ecNumber>
    </recommendedName>
    <alternativeName>
        <fullName evidence="8">Toxin VapC</fullName>
    </alternativeName>
</protein>
<comment type="similarity">
    <text evidence="7 8">Belongs to the PINc/VapC protein family.</text>
</comment>
<evidence type="ECO:0000259" key="9">
    <source>
        <dbReference type="Pfam" id="PF01850"/>
    </source>
</evidence>
<keyword evidence="8" id="KW-0800">Toxin</keyword>
<feature type="binding site" evidence="8">
    <location>
        <position position="9"/>
    </location>
    <ligand>
        <name>Mg(2+)</name>
        <dbReference type="ChEBI" id="CHEBI:18420"/>
    </ligand>
</feature>
<dbReference type="InterPro" id="IPR022907">
    <property type="entry name" value="VapC_family"/>
</dbReference>
<evidence type="ECO:0000313" key="10">
    <source>
        <dbReference type="EMBL" id="MBA8946168.1"/>
    </source>
</evidence>
<dbReference type="RefSeq" id="WP_142194582.1">
    <property type="nucleotide sequence ID" value="NZ_BMSU01000004.1"/>
</dbReference>
<dbReference type="GO" id="GO:0016787">
    <property type="term" value="F:hydrolase activity"/>
    <property type="evidence" value="ECO:0007669"/>
    <property type="project" value="UniProtKB-KW"/>
</dbReference>
<dbReference type="PANTHER" id="PTHR33653:SF1">
    <property type="entry name" value="RIBONUCLEASE VAPC2"/>
    <property type="match status" value="1"/>
</dbReference>
<dbReference type="Gene3D" id="3.40.50.1010">
    <property type="entry name" value="5'-nuclease"/>
    <property type="match status" value="1"/>
</dbReference>
<evidence type="ECO:0000256" key="1">
    <source>
        <dbReference type="ARBA" id="ARBA00001946"/>
    </source>
</evidence>
<comment type="cofactor">
    <cofactor evidence="1 8">
        <name>Mg(2+)</name>
        <dbReference type="ChEBI" id="CHEBI:18420"/>
    </cofactor>
</comment>
<keyword evidence="12" id="KW-1185">Reference proteome</keyword>
<name>A0A514JQK2_9ACTN</name>
<accession>A0A514JQK2</accession>
<dbReference type="GO" id="GO:0090729">
    <property type="term" value="F:toxin activity"/>
    <property type="evidence" value="ECO:0007669"/>
    <property type="project" value="UniProtKB-KW"/>
</dbReference>
<comment type="function">
    <text evidence="8">Toxic component of a toxin-antitoxin (TA) system. An RNase.</text>
</comment>
<dbReference type="GO" id="GO:0000287">
    <property type="term" value="F:magnesium ion binding"/>
    <property type="evidence" value="ECO:0007669"/>
    <property type="project" value="UniProtKB-UniRule"/>
</dbReference>
<dbReference type="Pfam" id="PF01850">
    <property type="entry name" value="PIN"/>
    <property type="match status" value="1"/>
</dbReference>
<dbReference type="InterPro" id="IPR050556">
    <property type="entry name" value="Type_II_TA_system_RNase"/>
</dbReference>
<dbReference type="EMBL" id="JACJIE010000012">
    <property type="protein sequence ID" value="MBA8946168.1"/>
    <property type="molecule type" value="Genomic_DNA"/>
</dbReference>
<keyword evidence="3 8" id="KW-0540">Nuclease</keyword>